<feature type="compositionally biased region" description="Low complexity" evidence="1">
    <location>
        <begin position="84"/>
        <end position="93"/>
    </location>
</feature>
<sequence>MGLGSRERTTGILGVHGSRAASVCVETGCSVQATRPHRLPCPCVATAPPPATWQHRRTNSSHRVCGMPRGGGRPEASLLKQSRTARTATTAAAPVPAGGLPMPTR</sequence>
<evidence type="ECO:0000313" key="3">
    <source>
        <dbReference type="Proteomes" id="UP000000768"/>
    </source>
</evidence>
<dbReference type="AlphaFoldDB" id="A0A1B6QPN6"/>
<reference evidence="2 3" key="1">
    <citation type="journal article" date="2009" name="Nature">
        <title>The Sorghum bicolor genome and the diversification of grasses.</title>
        <authorList>
            <person name="Paterson A.H."/>
            <person name="Bowers J.E."/>
            <person name="Bruggmann R."/>
            <person name="Dubchak I."/>
            <person name="Grimwood J."/>
            <person name="Gundlach H."/>
            <person name="Haberer G."/>
            <person name="Hellsten U."/>
            <person name="Mitros T."/>
            <person name="Poliakov A."/>
            <person name="Schmutz J."/>
            <person name="Spannagl M."/>
            <person name="Tang H."/>
            <person name="Wang X."/>
            <person name="Wicker T."/>
            <person name="Bharti A.K."/>
            <person name="Chapman J."/>
            <person name="Feltus F.A."/>
            <person name="Gowik U."/>
            <person name="Grigoriev I.V."/>
            <person name="Lyons E."/>
            <person name="Maher C.A."/>
            <person name="Martis M."/>
            <person name="Narechania A."/>
            <person name="Otillar R.P."/>
            <person name="Penning B.W."/>
            <person name="Salamov A.A."/>
            <person name="Wang Y."/>
            <person name="Zhang L."/>
            <person name="Carpita N.C."/>
            <person name="Freeling M."/>
            <person name="Gingle A.R."/>
            <person name="Hash C.T."/>
            <person name="Keller B."/>
            <person name="Klein P."/>
            <person name="Kresovich S."/>
            <person name="McCann M.C."/>
            <person name="Ming R."/>
            <person name="Peterson D.G."/>
            <person name="Mehboob-ur-Rahman"/>
            <person name="Ware D."/>
            <person name="Westhoff P."/>
            <person name="Mayer K.F."/>
            <person name="Messing J."/>
            <person name="Rokhsar D.S."/>
        </authorList>
    </citation>
    <scope>NUCLEOTIDE SEQUENCE [LARGE SCALE GENOMIC DNA]</scope>
    <source>
        <strain evidence="3">cv. BTx623</strain>
    </source>
</reference>
<reference evidence="3" key="2">
    <citation type="journal article" date="2018" name="Plant J.">
        <title>The Sorghum bicolor reference genome: improved assembly, gene annotations, a transcriptome atlas, and signatures of genome organization.</title>
        <authorList>
            <person name="McCormick R.F."/>
            <person name="Truong S.K."/>
            <person name="Sreedasyam A."/>
            <person name="Jenkins J."/>
            <person name="Shu S."/>
            <person name="Sims D."/>
            <person name="Kennedy M."/>
            <person name="Amirebrahimi M."/>
            <person name="Weers B.D."/>
            <person name="McKinley B."/>
            <person name="Mattison A."/>
            <person name="Morishige D.T."/>
            <person name="Grimwood J."/>
            <person name="Schmutz J."/>
            <person name="Mullet J.E."/>
        </authorList>
    </citation>
    <scope>NUCLEOTIDE SEQUENCE [LARGE SCALE GENOMIC DNA]</scope>
    <source>
        <strain evidence="3">cv. BTx623</strain>
    </source>
</reference>
<proteinExistence type="predicted"/>
<keyword evidence="3" id="KW-1185">Reference proteome</keyword>
<feature type="region of interest" description="Disordered" evidence="1">
    <location>
        <begin position="51"/>
        <end position="105"/>
    </location>
</feature>
<protein>
    <submittedName>
        <fullName evidence="2">Uncharacterized protein</fullName>
    </submittedName>
</protein>
<dbReference type="Gramene" id="KXG39886">
    <property type="protein sequence ID" value="KXG39886"/>
    <property type="gene ID" value="SORBI_3001G458500"/>
</dbReference>
<gene>
    <name evidence="2" type="ORF">SORBI_3001G458500</name>
</gene>
<evidence type="ECO:0000256" key="1">
    <source>
        <dbReference type="SAM" id="MobiDB-lite"/>
    </source>
</evidence>
<accession>A0A1B6QPN6</accession>
<dbReference type="InParanoid" id="A0A1B6QPN6"/>
<organism evidence="2 3">
    <name type="scientific">Sorghum bicolor</name>
    <name type="common">Sorghum</name>
    <name type="synonym">Sorghum vulgare</name>
    <dbReference type="NCBI Taxonomy" id="4558"/>
    <lineage>
        <taxon>Eukaryota</taxon>
        <taxon>Viridiplantae</taxon>
        <taxon>Streptophyta</taxon>
        <taxon>Embryophyta</taxon>
        <taxon>Tracheophyta</taxon>
        <taxon>Spermatophyta</taxon>
        <taxon>Magnoliopsida</taxon>
        <taxon>Liliopsida</taxon>
        <taxon>Poales</taxon>
        <taxon>Poaceae</taxon>
        <taxon>PACMAD clade</taxon>
        <taxon>Panicoideae</taxon>
        <taxon>Andropogonodae</taxon>
        <taxon>Andropogoneae</taxon>
        <taxon>Sorghinae</taxon>
        <taxon>Sorghum</taxon>
    </lineage>
</organism>
<name>A0A1B6QPN6_SORBI</name>
<evidence type="ECO:0000313" key="2">
    <source>
        <dbReference type="EMBL" id="KXG39886.1"/>
    </source>
</evidence>
<dbReference type="Proteomes" id="UP000000768">
    <property type="component" value="Chromosome 1"/>
</dbReference>
<dbReference type="EMBL" id="CM000760">
    <property type="protein sequence ID" value="KXG39886.1"/>
    <property type="molecule type" value="Genomic_DNA"/>
</dbReference>